<organism evidence="1">
    <name type="scientific">Ananas comosus var. bracteatus</name>
    <name type="common">red pineapple</name>
    <dbReference type="NCBI Taxonomy" id="296719"/>
    <lineage>
        <taxon>Eukaryota</taxon>
        <taxon>Viridiplantae</taxon>
        <taxon>Streptophyta</taxon>
        <taxon>Embryophyta</taxon>
        <taxon>Tracheophyta</taxon>
        <taxon>Spermatophyta</taxon>
        <taxon>Magnoliopsida</taxon>
        <taxon>Liliopsida</taxon>
        <taxon>Poales</taxon>
        <taxon>Bromeliaceae</taxon>
        <taxon>Bromelioideae</taxon>
        <taxon>Ananas</taxon>
    </lineage>
</organism>
<name>A0A6V7Q8H8_ANACO</name>
<evidence type="ECO:0000313" key="1">
    <source>
        <dbReference type="EMBL" id="CAD1839291.1"/>
    </source>
</evidence>
<dbReference type="EMBL" id="LR862134">
    <property type="protein sequence ID" value="CAD1839291.1"/>
    <property type="molecule type" value="Genomic_DNA"/>
</dbReference>
<protein>
    <submittedName>
        <fullName evidence="1">Uncharacterized protein</fullName>
    </submittedName>
</protein>
<sequence>MVPAVPTGPMVPTAPIAAQMGNCLINPSLQFLQQQPNAFLPNVFPPQQQQNLGIQGMVTNMLQNQHLKINNQQQQHQNQNLNLLLNGMPCQQQFFPNTGFPTNPLMIGGSANPSPTVMTVVPMGQGNFGQVPIRCSNMQGQGISCFPTDQNYIQPLPTVAGAHTLCNLILGPHCLVVNSLIKEEVVMSLVEVEAQVVGLKIGKGFPSLMNIYVS</sequence>
<dbReference type="AlphaFoldDB" id="A0A6V7Q8H8"/>
<accession>A0A6V7Q8H8</accession>
<gene>
    <name evidence="1" type="ORF">CB5_LOCUS22502</name>
</gene>
<proteinExistence type="predicted"/>
<reference evidence="1" key="1">
    <citation type="submission" date="2020-07" db="EMBL/GenBank/DDBJ databases">
        <authorList>
            <person name="Lin J."/>
        </authorList>
    </citation>
    <scope>NUCLEOTIDE SEQUENCE</scope>
</reference>